<sequence>MKLGELVNGYEIVTRPSNTNAGKCLWAFARKEGKDFFVKEYLDPKRPRPDSMGTVADKKRRLAECRRFEIHHERLSRLLRADHLHAGNLVLTKDFFAHGTRYYKVTDRIDAVELTPAELPPVDRNVLLHTLCESIALLHECGMIHGDLKPENVLFHRPAGSDLHIAKLIDFDDAYPSGKPPAAETIGGNPYYGAPEWLGYLRGENGIKADQLTTAVDLFALGLLIHTYLTGDAPGFPSRFGSPAAAVLAGEELALHPDLPSEWNSLLMALARADPGGRPGIDDVLSLLTSLRTPVEKTGRSRVRINLTGRIPV</sequence>
<reference evidence="2 3" key="1">
    <citation type="journal article" date="2014" name="Genome Announc.">
        <title>Draft Genome Sequence of Amycolatopsis lurida NRRL 2430, Producer of the Glycopeptide Family Antibiotic Ristocetin.</title>
        <authorList>
            <person name="Kwun M.J."/>
            <person name="Hong H.J."/>
        </authorList>
    </citation>
    <scope>NUCLEOTIDE SEQUENCE [LARGE SCALE GENOMIC DNA]</scope>
    <source>
        <strain evidence="2 3">NRRL 2430</strain>
    </source>
</reference>
<dbReference type="EMBL" id="JFBM01000025">
    <property type="protein sequence ID" value="KFU78403.1"/>
    <property type="molecule type" value="Genomic_DNA"/>
</dbReference>
<dbReference type="GO" id="GO:0004674">
    <property type="term" value="F:protein serine/threonine kinase activity"/>
    <property type="evidence" value="ECO:0007669"/>
    <property type="project" value="TreeGrafter"/>
</dbReference>
<dbReference type="SMART" id="SM00220">
    <property type="entry name" value="S_TKc"/>
    <property type="match status" value="1"/>
</dbReference>
<dbReference type="InterPro" id="IPR008271">
    <property type="entry name" value="Ser/Thr_kinase_AS"/>
</dbReference>
<dbReference type="RefSeq" id="WP_034316144.1">
    <property type="nucleotide sequence ID" value="NZ_JFBM01000025.1"/>
</dbReference>
<dbReference type="GO" id="GO:0005737">
    <property type="term" value="C:cytoplasm"/>
    <property type="evidence" value="ECO:0007669"/>
    <property type="project" value="TreeGrafter"/>
</dbReference>
<feature type="domain" description="Protein kinase" evidence="1">
    <location>
        <begin position="10"/>
        <end position="291"/>
    </location>
</feature>
<dbReference type="Proteomes" id="UP000256220">
    <property type="component" value="Unassembled WGS sequence"/>
</dbReference>
<dbReference type="InterPro" id="IPR011009">
    <property type="entry name" value="Kinase-like_dom_sf"/>
</dbReference>
<dbReference type="SUPFAM" id="SSF56112">
    <property type="entry name" value="Protein kinase-like (PK-like)"/>
    <property type="match status" value="1"/>
</dbReference>
<accession>A0A2P2FNU6</accession>
<dbReference type="PROSITE" id="PS00108">
    <property type="entry name" value="PROTEIN_KINASE_ST"/>
    <property type="match status" value="1"/>
</dbReference>
<dbReference type="GO" id="GO:0005524">
    <property type="term" value="F:ATP binding"/>
    <property type="evidence" value="ECO:0007669"/>
    <property type="project" value="InterPro"/>
</dbReference>
<evidence type="ECO:0000313" key="3">
    <source>
        <dbReference type="Proteomes" id="UP000256220"/>
    </source>
</evidence>
<dbReference type="AlphaFoldDB" id="A0A2P2FNU6"/>
<evidence type="ECO:0000259" key="1">
    <source>
        <dbReference type="PROSITE" id="PS50011"/>
    </source>
</evidence>
<name>A0A2P2FNU6_AMYLU</name>
<keyword evidence="3" id="KW-1185">Reference proteome</keyword>
<dbReference type="InterPro" id="IPR000719">
    <property type="entry name" value="Prot_kinase_dom"/>
</dbReference>
<proteinExistence type="predicted"/>
<dbReference type="PANTHER" id="PTHR44167">
    <property type="entry name" value="OVARIAN-SPECIFIC SERINE/THREONINE-PROTEIN KINASE LOK-RELATED"/>
    <property type="match status" value="1"/>
</dbReference>
<protein>
    <recommendedName>
        <fullName evidence="1">Protein kinase domain-containing protein</fullName>
    </recommendedName>
</protein>
<gene>
    <name evidence="2" type="ORF">BB31_26215</name>
</gene>
<dbReference type="Gene3D" id="1.10.510.10">
    <property type="entry name" value="Transferase(Phosphotransferase) domain 1"/>
    <property type="match status" value="1"/>
</dbReference>
<organism evidence="2 3">
    <name type="scientific">Amycolatopsis lurida NRRL 2430</name>
    <dbReference type="NCBI Taxonomy" id="1460371"/>
    <lineage>
        <taxon>Bacteria</taxon>
        <taxon>Bacillati</taxon>
        <taxon>Actinomycetota</taxon>
        <taxon>Actinomycetes</taxon>
        <taxon>Pseudonocardiales</taxon>
        <taxon>Pseudonocardiaceae</taxon>
        <taxon>Amycolatopsis</taxon>
    </lineage>
</organism>
<dbReference type="PROSITE" id="PS50011">
    <property type="entry name" value="PROTEIN_KINASE_DOM"/>
    <property type="match status" value="1"/>
</dbReference>
<dbReference type="PANTHER" id="PTHR44167:SF18">
    <property type="entry name" value="PROTEIN KINASE DOMAIN-CONTAINING PROTEIN"/>
    <property type="match status" value="1"/>
</dbReference>
<comment type="caution">
    <text evidence="2">The sequence shown here is derived from an EMBL/GenBank/DDBJ whole genome shotgun (WGS) entry which is preliminary data.</text>
</comment>
<dbReference type="Pfam" id="PF00069">
    <property type="entry name" value="Pkinase"/>
    <property type="match status" value="1"/>
</dbReference>
<evidence type="ECO:0000313" key="2">
    <source>
        <dbReference type="EMBL" id="KFU78403.1"/>
    </source>
</evidence>